<dbReference type="EMBL" id="BART01008252">
    <property type="protein sequence ID" value="GAG70949.1"/>
    <property type="molecule type" value="Genomic_DNA"/>
</dbReference>
<comment type="caution">
    <text evidence="1">The sequence shown here is derived from an EMBL/GenBank/DDBJ whole genome shotgun (WGS) entry which is preliminary data.</text>
</comment>
<name>X0ZNJ2_9ZZZZ</name>
<gene>
    <name evidence="1" type="ORF">S01H4_18601</name>
</gene>
<accession>X0ZNJ2</accession>
<protein>
    <submittedName>
        <fullName evidence="1">Uncharacterized protein</fullName>
    </submittedName>
</protein>
<reference evidence="1" key="1">
    <citation type="journal article" date="2014" name="Front. Microbiol.">
        <title>High frequency of phylogenetically diverse reductive dehalogenase-homologous genes in deep subseafloor sedimentary metagenomes.</title>
        <authorList>
            <person name="Kawai M."/>
            <person name="Futagami T."/>
            <person name="Toyoda A."/>
            <person name="Takaki Y."/>
            <person name="Nishi S."/>
            <person name="Hori S."/>
            <person name="Arai W."/>
            <person name="Tsubouchi T."/>
            <person name="Morono Y."/>
            <person name="Uchiyama I."/>
            <person name="Ito T."/>
            <person name="Fujiyama A."/>
            <person name="Inagaki F."/>
            <person name="Takami H."/>
        </authorList>
    </citation>
    <scope>NUCLEOTIDE SEQUENCE</scope>
    <source>
        <strain evidence="1">Expedition CK06-06</strain>
    </source>
</reference>
<organism evidence="1">
    <name type="scientific">marine sediment metagenome</name>
    <dbReference type="NCBI Taxonomy" id="412755"/>
    <lineage>
        <taxon>unclassified sequences</taxon>
        <taxon>metagenomes</taxon>
        <taxon>ecological metagenomes</taxon>
    </lineage>
</organism>
<evidence type="ECO:0000313" key="1">
    <source>
        <dbReference type="EMBL" id="GAG70949.1"/>
    </source>
</evidence>
<dbReference type="AlphaFoldDB" id="X0ZNJ2"/>
<proteinExistence type="predicted"/>
<sequence length="111" mass="12128">MTARVTYIRKGGSGTLGRKKRNLTEGMTYLFTFGCSLDIYGKGNYRVGIDRNTGEMDIEYTIAGGEIAPSEGGDAYGKLAVGKDPVEKGTMDRILLIHSNPKATRQIDYLT</sequence>